<name>A0A3N0AHH8_9ACTN</name>
<dbReference type="Pfam" id="PF02620">
    <property type="entry name" value="YceD"/>
    <property type="match status" value="1"/>
</dbReference>
<dbReference type="InterPro" id="IPR003772">
    <property type="entry name" value="YceD"/>
</dbReference>
<reference evidence="2" key="1">
    <citation type="submission" date="2018-05" db="EMBL/GenBank/DDBJ databases">
        <title>Genome Sequencing of selected type strains of the family Eggerthellaceae.</title>
        <authorList>
            <person name="Danylec N."/>
            <person name="Stoll D.A."/>
            <person name="Doetsch A."/>
            <person name="Huch M."/>
        </authorList>
    </citation>
    <scope>NUCLEOTIDE SEQUENCE [LARGE SCALE GENOMIC DNA]</scope>
    <source>
        <strain evidence="2">DSM 17537</strain>
    </source>
</reference>
<dbReference type="Proteomes" id="UP000267368">
    <property type="component" value="Unassembled WGS sequence"/>
</dbReference>
<evidence type="ECO:0000313" key="2">
    <source>
        <dbReference type="Proteomes" id="UP000267368"/>
    </source>
</evidence>
<evidence type="ECO:0000313" key="1">
    <source>
        <dbReference type="EMBL" id="RNL21593.1"/>
    </source>
</evidence>
<dbReference type="EMBL" id="QICB01000001">
    <property type="protein sequence ID" value="RNL21593.1"/>
    <property type="molecule type" value="Genomic_DNA"/>
</dbReference>
<gene>
    <name evidence="1" type="ORF">DMP07_01825</name>
</gene>
<organism evidence="1 2">
    <name type="scientific">Slackia faecicanis</name>
    <dbReference type="NCBI Taxonomy" id="255723"/>
    <lineage>
        <taxon>Bacteria</taxon>
        <taxon>Bacillati</taxon>
        <taxon>Actinomycetota</taxon>
        <taxon>Coriobacteriia</taxon>
        <taxon>Eggerthellales</taxon>
        <taxon>Eggerthellaceae</taxon>
        <taxon>Slackia</taxon>
    </lineage>
</organism>
<dbReference type="RefSeq" id="WP_123197434.1">
    <property type="nucleotide sequence ID" value="NZ_QICB01000001.1"/>
</dbReference>
<comment type="caution">
    <text evidence="1">The sequence shown here is derived from an EMBL/GenBank/DDBJ whole genome shotgun (WGS) entry which is preliminary data.</text>
</comment>
<sequence length="182" mass="19345">MERLIIEVPAELFSPAETAMREGVFDPGPFTCGPDEFVACAPFSYHVVLTNVGGAILVTGTVSGEARTSCARCLDDMTVPISGEVEGYFIIEGEGQAPEDMDEDEFDVLPESHEIDLETLLMAAILVDLPLVPLCDEDCKGICAQCGASLNEGACDCAAVVEEDDCVGKNNPFAALKDLSFD</sequence>
<dbReference type="AlphaFoldDB" id="A0A3N0AHH8"/>
<dbReference type="OrthoDB" id="9790372at2"/>
<dbReference type="PANTHER" id="PTHR34374:SF1">
    <property type="entry name" value="LARGE RIBOSOMAL RNA SUBUNIT ACCUMULATION PROTEIN YCED HOMOLOG 1, CHLOROPLASTIC"/>
    <property type="match status" value="1"/>
</dbReference>
<proteinExistence type="predicted"/>
<protein>
    <submittedName>
        <fullName evidence="1">Metal-binding protein</fullName>
    </submittedName>
</protein>
<dbReference type="PANTHER" id="PTHR34374">
    <property type="entry name" value="LARGE RIBOSOMAL RNA SUBUNIT ACCUMULATION PROTEIN YCED HOMOLOG 1, CHLOROPLASTIC"/>
    <property type="match status" value="1"/>
</dbReference>
<keyword evidence="2" id="KW-1185">Reference proteome</keyword>
<accession>A0A3N0AHH8</accession>